<dbReference type="AlphaFoldDB" id="A0A7X4HAF0"/>
<comment type="caution">
    <text evidence="15">The sequence shown here is derived from an EMBL/GenBank/DDBJ whole genome shotgun (WGS) entry which is preliminary data.</text>
</comment>
<dbReference type="InterPro" id="IPR016174">
    <property type="entry name" value="Di-haem_cyt_TM"/>
</dbReference>
<keyword evidence="10" id="KW-0408">Iron</keyword>
<evidence type="ECO:0000259" key="14">
    <source>
        <dbReference type="Pfam" id="PF01292"/>
    </source>
</evidence>
<comment type="similarity">
    <text evidence="12">Belongs to the cytochrome b561 family.</text>
</comment>
<organism evidence="15 16">
    <name type="scientific">Pseudoduganella aquatica</name>
    <dbReference type="NCBI Taxonomy" id="2660641"/>
    <lineage>
        <taxon>Bacteria</taxon>
        <taxon>Pseudomonadati</taxon>
        <taxon>Pseudomonadota</taxon>
        <taxon>Betaproteobacteria</taxon>
        <taxon>Burkholderiales</taxon>
        <taxon>Oxalobacteraceae</taxon>
        <taxon>Telluria group</taxon>
        <taxon>Pseudoduganella</taxon>
    </lineage>
</organism>
<dbReference type="SUPFAM" id="SSF81342">
    <property type="entry name" value="Transmembrane di-heme cytochromes"/>
    <property type="match status" value="1"/>
</dbReference>
<evidence type="ECO:0000256" key="1">
    <source>
        <dbReference type="ARBA" id="ARBA00001970"/>
    </source>
</evidence>
<evidence type="ECO:0000256" key="3">
    <source>
        <dbReference type="ARBA" id="ARBA00022448"/>
    </source>
</evidence>
<keyword evidence="4" id="KW-1003">Cell membrane</keyword>
<dbReference type="GO" id="GO:0005886">
    <property type="term" value="C:plasma membrane"/>
    <property type="evidence" value="ECO:0007669"/>
    <property type="project" value="UniProtKB-SubCell"/>
</dbReference>
<keyword evidence="3" id="KW-0813">Transport</keyword>
<dbReference type="GO" id="GO:0046872">
    <property type="term" value="F:metal ion binding"/>
    <property type="evidence" value="ECO:0007669"/>
    <property type="project" value="UniProtKB-KW"/>
</dbReference>
<keyword evidence="8" id="KW-0249">Electron transport</keyword>
<proteinExistence type="inferred from homology"/>
<keyword evidence="9 13" id="KW-1133">Transmembrane helix</keyword>
<evidence type="ECO:0000256" key="11">
    <source>
        <dbReference type="ARBA" id="ARBA00023136"/>
    </source>
</evidence>
<keyword evidence="6 13" id="KW-0812">Transmembrane</keyword>
<feature type="transmembrane region" description="Helical" evidence="13">
    <location>
        <begin position="7"/>
        <end position="25"/>
    </location>
</feature>
<keyword evidence="11 13" id="KW-0472">Membrane</keyword>
<evidence type="ECO:0000256" key="7">
    <source>
        <dbReference type="ARBA" id="ARBA00022723"/>
    </source>
</evidence>
<evidence type="ECO:0000313" key="16">
    <source>
        <dbReference type="Proteomes" id="UP000450676"/>
    </source>
</evidence>
<sequence length="178" mass="20314">MERYSKTAMLLHWLVAILIIAAFFLGLTMVDIKGFSPTKLKYYSWHKWMGVTVLLLAAVRILWRKANVPPPHPAGMPQWQVMAADTMHYALYFFMFAVPVSGYLYTTAANVPVVYLGLWQIPALFEGTPELKELFKPIHYWLNMAMAAAVLAHAGAALKHHFIDRDDVLKRMLPALRK</sequence>
<feature type="transmembrane region" description="Helical" evidence="13">
    <location>
        <begin position="45"/>
        <end position="63"/>
    </location>
</feature>
<reference evidence="15 16" key="1">
    <citation type="submission" date="2019-12" db="EMBL/GenBank/DDBJ databases">
        <title>Novel species isolated from a subtropical stream in China.</title>
        <authorList>
            <person name="Lu H."/>
        </authorList>
    </citation>
    <scope>NUCLEOTIDE SEQUENCE [LARGE SCALE GENOMIC DNA]</scope>
    <source>
        <strain evidence="15 16">FT127W</strain>
    </source>
</reference>
<dbReference type="PANTHER" id="PTHR30529">
    <property type="entry name" value="CYTOCHROME B561"/>
    <property type="match status" value="1"/>
</dbReference>
<dbReference type="Pfam" id="PF01292">
    <property type="entry name" value="Ni_hydr_CYTB"/>
    <property type="match status" value="1"/>
</dbReference>
<evidence type="ECO:0000256" key="8">
    <source>
        <dbReference type="ARBA" id="ARBA00022982"/>
    </source>
</evidence>
<gene>
    <name evidence="15" type="ORF">GTP77_04720</name>
</gene>
<dbReference type="Gene3D" id="1.20.120.1770">
    <property type="match status" value="1"/>
</dbReference>
<feature type="domain" description="Cytochrome b561 bacterial/Ni-hydrogenase" evidence="14">
    <location>
        <begin position="3"/>
        <end position="174"/>
    </location>
</feature>
<evidence type="ECO:0000256" key="10">
    <source>
        <dbReference type="ARBA" id="ARBA00023004"/>
    </source>
</evidence>
<comment type="subcellular location">
    <subcellularLocation>
        <location evidence="2">Cell membrane</location>
        <topology evidence="2">Multi-pass membrane protein</topology>
    </subcellularLocation>
</comment>
<keyword evidence="5" id="KW-0349">Heme</keyword>
<dbReference type="GO" id="GO:0009055">
    <property type="term" value="F:electron transfer activity"/>
    <property type="evidence" value="ECO:0007669"/>
    <property type="project" value="InterPro"/>
</dbReference>
<evidence type="ECO:0000256" key="6">
    <source>
        <dbReference type="ARBA" id="ARBA00022692"/>
    </source>
</evidence>
<dbReference type="GO" id="GO:0020037">
    <property type="term" value="F:heme binding"/>
    <property type="evidence" value="ECO:0007669"/>
    <property type="project" value="TreeGrafter"/>
</dbReference>
<accession>A0A7X4HAF0</accession>
<dbReference type="InterPro" id="IPR052168">
    <property type="entry name" value="Cytochrome_b561_oxidase"/>
</dbReference>
<evidence type="ECO:0000256" key="4">
    <source>
        <dbReference type="ARBA" id="ARBA00022475"/>
    </source>
</evidence>
<dbReference type="RefSeq" id="WP_161071016.1">
    <property type="nucleotide sequence ID" value="NZ_CP086370.1"/>
</dbReference>
<evidence type="ECO:0000256" key="5">
    <source>
        <dbReference type="ARBA" id="ARBA00022617"/>
    </source>
</evidence>
<dbReference type="Proteomes" id="UP000450676">
    <property type="component" value="Unassembled WGS sequence"/>
</dbReference>
<dbReference type="InterPro" id="IPR011577">
    <property type="entry name" value="Cyt_b561_bac/Ni-Hgenase"/>
</dbReference>
<dbReference type="PANTHER" id="PTHR30529:SF1">
    <property type="entry name" value="CYTOCHROME B561 HOMOLOG 2"/>
    <property type="match status" value="1"/>
</dbReference>
<feature type="transmembrane region" description="Helical" evidence="13">
    <location>
        <begin position="89"/>
        <end position="118"/>
    </location>
</feature>
<evidence type="ECO:0000256" key="13">
    <source>
        <dbReference type="SAM" id="Phobius"/>
    </source>
</evidence>
<protein>
    <submittedName>
        <fullName evidence="15">Cytochrome b</fullName>
    </submittedName>
</protein>
<evidence type="ECO:0000256" key="2">
    <source>
        <dbReference type="ARBA" id="ARBA00004651"/>
    </source>
</evidence>
<keyword evidence="16" id="KW-1185">Reference proteome</keyword>
<dbReference type="EMBL" id="WWCU01000003">
    <property type="protein sequence ID" value="MYN06635.1"/>
    <property type="molecule type" value="Genomic_DNA"/>
</dbReference>
<comment type="cofactor">
    <cofactor evidence="1">
        <name>heme b</name>
        <dbReference type="ChEBI" id="CHEBI:60344"/>
    </cofactor>
</comment>
<name>A0A7X4HAF0_9BURK</name>
<feature type="transmembrane region" description="Helical" evidence="13">
    <location>
        <begin position="138"/>
        <end position="158"/>
    </location>
</feature>
<evidence type="ECO:0000256" key="9">
    <source>
        <dbReference type="ARBA" id="ARBA00022989"/>
    </source>
</evidence>
<evidence type="ECO:0000256" key="12">
    <source>
        <dbReference type="ARBA" id="ARBA00037975"/>
    </source>
</evidence>
<keyword evidence="7" id="KW-0479">Metal-binding</keyword>
<dbReference type="GO" id="GO:0022904">
    <property type="term" value="P:respiratory electron transport chain"/>
    <property type="evidence" value="ECO:0007669"/>
    <property type="project" value="InterPro"/>
</dbReference>
<evidence type="ECO:0000313" key="15">
    <source>
        <dbReference type="EMBL" id="MYN06635.1"/>
    </source>
</evidence>